<keyword evidence="7" id="KW-0915">Sodium</keyword>
<keyword evidence="14" id="KW-1185">Reference proteome</keyword>
<dbReference type="GO" id="GO:0006814">
    <property type="term" value="P:sodium ion transport"/>
    <property type="evidence" value="ECO:0007669"/>
    <property type="project" value="UniProtKB-KW"/>
</dbReference>
<feature type="transmembrane region" description="Helical" evidence="12">
    <location>
        <begin position="77"/>
        <end position="95"/>
    </location>
</feature>
<evidence type="ECO:0000256" key="3">
    <source>
        <dbReference type="ARBA" id="ARBA00022448"/>
    </source>
</evidence>
<dbReference type="EMBL" id="JARKHS020009576">
    <property type="protein sequence ID" value="KAK8779658.1"/>
    <property type="molecule type" value="Genomic_DNA"/>
</dbReference>
<accession>A0AAQ4EYQ7</accession>
<evidence type="ECO:0000256" key="5">
    <source>
        <dbReference type="ARBA" id="ARBA00022692"/>
    </source>
</evidence>
<comment type="similarity">
    <text evidence="2 11">Belongs to the sodium:solute symporter (SSF) (TC 2.A.21) family.</text>
</comment>
<dbReference type="Pfam" id="PF00474">
    <property type="entry name" value="SSF"/>
    <property type="match status" value="1"/>
</dbReference>
<evidence type="ECO:0000256" key="10">
    <source>
        <dbReference type="ARBA" id="ARBA00023201"/>
    </source>
</evidence>
<feature type="transmembrane region" description="Helical" evidence="12">
    <location>
        <begin position="48"/>
        <end position="71"/>
    </location>
</feature>
<organism evidence="13 14">
    <name type="scientific">Amblyomma americanum</name>
    <name type="common">Lone star tick</name>
    <dbReference type="NCBI Taxonomy" id="6943"/>
    <lineage>
        <taxon>Eukaryota</taxon>
        <taxon>Metazoa</taxon>
        <taxon>Ecdysozoa</taxon>
        <taxon>Arthropoda</taxon>
        <taxon>Chelicerata</taxon>
        <taxon>Arachnida</taxon>
        <taxon>Acari</taxon>
        <taxon>Parasitiformes</taxon>
        <taxon>Ixodida</taxon>
        <taxon>Ixodoidea</taxon>
        <taxon>Ixodidae</taxon>
        <taxon>Amblyomminae</taxon>
        <taxon>Amblyomma</taxon>
    </lineage>
</organism>
<keyword evidence="10" id="KW-0739">Sodium transport</keyword>
<protein>
    <submittedName>
        <fullName evidence="13">Uncharacterized protein</fullName>
    </submittedName>
</protein>
<sequence>MMWSTVTPLLLVGLATRVFVPLLYGLGVTSIFEYLRMRFNAPISLSACAIYILLTQSVGAMSIFAASLTLVTVLKAPLFWCNIIIGLSATIYTALGGLRGVVFTDCMQFLFILIAPTTIIAKILMDSFSSNSTIQPVGDLDAKKYVADYSFDLTRDENIWSYVLGTAALALYRMCMDQMVVQRFLASRTLKDAKRTVVTGTFLLFLVYSVGLLVGVSLTIWYRGCDPGLSGAITSLDQ</sequence>
<dbReference type="InterPro" id="IPR038377">
    <property type="entry name" value="Na/Glc_symporter_sf"/>
</dbReference>
<name>A0AAQ4EYQ7_AMBAM</name>
<evidence type="ECO:0000256" key="4">
    <source>
        <dbReference type="ARBA" id="ARBA00022475"/>
    </source>
</evidence>
<dbReference type="GO" id="GO:0005886">
    <property type="term" value="C:plasma membrane"/>
    <property type="evidence" value="ECO:0007669"/>
    <property type="project" value="UniProtKB-SubCell"/>
</dbReference>
<keyword evidence="6 12" id="KW-1133">Transmembrane helix</keyword>
<evidence type="ECO:0000256" key="11">
    <source>
        <dbReference type="RuleBase" id="RU362091"/>
    </source>
</evidence>
<dbReference type="InterPro" id="IPR051163">
    <property type="entry name" value="Sodium:Solute_Symporter_SSF"/>
</dbReference>
<keyword evidence="8" id="KW-0406">Ion transport</keyword>
<feature type="transmembrane region" description="Helical" evidence="12">
    <location>
        <begin position="6"/>
        <end position="27"/>
    </location>
</feature>
<feature type="transmembrane region" description="Helical" evidence="12">
    <location>
        <begin position="159"/>
        <end position="176"/>
    </location>
</feature>
<evidence type="ECO:0000256" key="7">
    <source>
        <dbReference type="ARBA" id="ARBA00023053"/>
    </source>
</evidence>
<dbReference type="GO" id="GO:0015293">
    <property type="term" value="F:symporter activity"/>
    <property type="evidence" value="ECO:0007669"/>
    <property type="project" value="TreeGrafter"/>
</dbReference>
<dbReference type="InterPro" id="IPR001734">
    <property type="entry name" value="Na/solute_symporter"/>
</dbReference>
<dbReference type="PANTHER" id="PTHR42985">
    <property type="entry name" value="SODIUM-COUPLED MONOCARBOXYLATE TRANSPORTER"/>
    <property type="match status" value="1"/>
</dbReference>
<keyword evidence="3" id="KW-0813">Transport</keyword>
<evidence type="ECO:0000256" key="2">
    <source>
        <dbReference type="ARBA" id="ARBA00006434"/>
    </source>
</evidence>
<feature type="non-terminal residue" evidence="13">
    <location>
        <position position="238"/>
    </location>
</feature>
<evidence type="ECO:0000313" key="14">
    <source>
        <dbReference type="Proteomes" id="UP001321473"/>
    </source>
</evidence>
<dbReference type="PANTHER" id="PTHR42985:SF40">
    <property type="entry name" value="LD47995P-RELATED"/>
    <property type="match status" value="1"/>
</dbReference>
<evidence type="ECO:0000256" key="1">
    <source>
        <dbReference type="ARBA" id="ARBA00004651"/>
    </source>
</evidence>
<dbReference type="Proteomes" id="UP001321473">
    <property type="component" value="Unassembled WGS sequence"/>
</dbReference>
<keyword evidence="9 12" id="KW-0472">Membrane</keyword>
<evidence type="ECO:0000256" key="8">
    <source>
        <dbReference type="ARBA" id="ARBA00023065"/>
    </source>
</evidence>
<evidence type="ECO:0000256" key="12">
    <source>
        <dbReference type="SAM" id="Phobius"/>
    </source>
</evidence>
<evidence type="ECO:0000313" key="13">
    <source>
        <dbReference type="EMBL" id="KAK8779658.1"/>
    </source>
</evidence>
<dbReference type="Gene3D" id="1.20.1730.10">
    <property type="entry name" value="Sodium/glucose cotransporter"/>
    <property type="match status" value="1"/>
</dbReference>
<feature type="transmembrane region" description="Helical" evidence="12">
    <location>
        <begin position="107"/>
        <end position="125"/>
    </location>
</feature>
<evidence type="ECO:0000256" key="6">
    <source>
        <dbReference type="ARBA" id="ARBA00022989"/>
    </source>
</evidence>
<gene>
    <name evidence="13" type="ORF">V5799_018998</name>
</gene>
<proteinExistence type="inferred from homology"/>
<comment type="caution">
    <text evidence="13">The sequence shown here is derived from an EMBL/GenBank/DDBJ whole genome shotgun (WGS) entry which is preliminary data.</text>
</comment>
<feature type="transmembrane region" description="Helical" evidence="12">
    <location>
        <begin position="197"/>
        <end position="222"/>
    </location>
</feature>
<reference evidence="13 14" key="1">
    <citation type="journal article" date="2023" name="Arcadia Sci">
        <title>De novo assembly of a long-read Amblyomma americanum tick genome.</title>
        <authorList>
            <person name="Chou S."/>
            <person name="Poskanzer K.E."/>
            <person name="Rollins M."/>
            <person name="Thuy-Boun P.S."/>
        </authorList>
    </citation>
    <scope>NUCLEOTIDE SEQUENCE [LARGE SCALE GENOMIC DNA]</scope>
    <source>
        <strain evidence="13">F_SG_1</strain>
        <tissue evidence="13">Salivary glands</tissue>
    </source>
</reference>
<dbReference type="AlphaFoldDB" id="A0AAQ4EYQ7"/>
<evidence type="ECO:0000256" key="9">
    <source>
        <dbReference type="ARBA" id="ARBA00023136"/>
    </source>
</evidence>
<dbReference type="PROSITE" id="PS50283">
    <property type="entry name" value="NA_SOLUT_SYMP_3"/>
    <property type="match status" value="1"/>
</dbReference>
<keyword evidence="5 12" id="KW-0812">Transmembrane</keyword>
<keyword evidence="4" id="KW-1003">Cell membrane</keyword>
<comment type="subcellular location">
    <subcellularLocation>
        <location evidence="1">Cell membrane</location>
        <topology evidence="1">Multi-pass membrane protein</topology>
    </subcellularLocation>
</comment>